<dbReference type="EMBL" id="RXIH01000038">
    <property type="protein sequence ID" value="RZN55683.1"/>
    <property type="molecule type" value="Genomic_DNA"/>
</dbReference>
<evidence type="ECO:0000313" key="2">
    <source>
        <dbReference type="EMBL" id="RZN55683.1"/>
    </source>
</evidence>
<protein>
    <submittedName>
        <fullName evidence="2">DUF1634 domain-containing protein</fullName>
    </submittedName>
</protein>
<evidence type="ECO:0000313" key="4">
    <source>
        <dbReference type="Proteomes" id="UP000316080"/>
    </source>
</evidence>
<dbReference type="Proteomes" id="UP000316080">
    <property type="component" value="Unassembled WGS sequence"/>
</dbReference>
<keyword evidence="1" id="KW-1133">Transmembrane helix</keyword>
<proteinExistence type="predicted"/>
<feature type="transmembrane region" description="Helical" evidence="1">
    <location>
        <begin position="33"/>
        <end position="54"/>
    </location>
</feature>
<dbReference type="InterPro" id="IPR012861">
    <property type="entry name" value="DUF1634"/>
</dbReference>
<organism evidence="2 4">
    <name type="scientific">Thermoproteota archaeon</name>
    <dbReference type="NCBI Taxonomy" id="2056631"/>
    <lineage>
        <taxon>Archaea</taxon>
        <taxon>Thermoproteota</taxon>
    </lineage>
</organism>
<dbReference type="EMBL" id="QNVI01000063">
    <property type="protein sequence ID" value="TDA37834.1"/>
    <property type="molecule type" value="Genomic_DNA"/>
</dbReference>
<dbReference type="Proteomes" id="UP000317265">
    <property type="component" value="Unassembled WGS sequence"/>
</dbReference>
<accession>A0A520KEQ5</accession>
<gene>
    <name evidence="3" type="ORF">DSO09_06125</name>
    <name evidence="2" type="ORF">EF809_04840</name>
</gene>
<keyword evidence="1" id="KW-0812">Transmembrane</keyword>
<evidence type="ECO:0000313" key="5">
    <source>
        <dbReference type="Proteomes" id="UP000317265"/>
    </source>
</evidence>
<reference evidence="2 4" key="2">
    <citation type="journal article" date="2019" name="Nat. Microbiol.">
        <title>Wide diversity of methane and short-chain alkane metabolisms in uncultured archaea.</title>
        <authorList>
            <person name="Borrel G."/>
            <person name="Adam P.S."/>
            <person name="McKay L.J."/>
            <person name="Chen L.X."/>
            <person name="Sierra-Garcia I.N."/>
            <person name="Sieber C.M."/>
            <person name="Letourneur Q."/>
            <person name="Ghozlane A."/>
            <person name="Andersen G.L."/>
            <person name="Li W.J."/>
            <person name="Hallam S.J."/>
            <person name="Muyzer G."/>
            <person name="de Oliveira V.M."/>
            <person name="Inskeep W.P."/>
            <person name="Banfield J.F."/>
            <person name="Gribaldo S."/>
        </authorList>
    </citation>
    <scope>NUCLEOTIDE SEQUENCE [LARGE SCALE GENOMIC DNA]</scope>
    <source>
        <strain evidence="2">Verst-YHS</strain>
    </source>
</reference>
<dbReference type="AlphaFoldDB" id="A0A520KEQ5"/>
<evidence type="ECO:0000313" key="3">
    <source>
        <dbReference type="EMBL" id="TDA37834.1"/>
    </source>
</evidence>
<feature type="transmembrane region" description="Helical" evidence="1">
    <location>
        <begin position="61"/>
        <end position="80"/>
    </location>
</feature>
<dbReference type="Pfam" id="PF07843">
    <property type="entry name" value="DUF1634"/>
    <property type="match status" value="1"/>
</dbReference>
<name>A0A520KEQ5_9CREN</name>
<comment type="caution">
    <text evidence="2">The sequence shown here is derived from an EMBL/GenBank/DDBJ whole genome shotgun (WGS) entry which is preliminary data.</text>
</comment>
<reference evidence="3 5" key="1">
    <citation type="journal article" date="2019" name="Nat. Microbiol.">
        <title>Expanding anaerobic alkane metabolism in the domain of Archaea.</title>
        <authorList>
            <person name="Wang Y."/>
            <person name="Wegener G."/>
            <person name="Hou J."/>
            <person name="Wang F."/>
            <person name="Xiao X."/>
        </authorList>
    </citation>
    <scope>NUCLEOTIDE SEQUENCE [LARGE SCALE GENOMIC DNA]</scope>
    <source>
        <strain evidence="3">WYZ-LMO11</strain>
    </source>
</reference>
<evidence type="ECO:0000256" key="1">
    <source>
        <dbReference type="SAM" id="Phobius"/>
    </source>
</evidence>
<keyword evidence="1" id="KW-0472">Membrane</keyword>
<feature type="transmembrane region" description="Helical" evidence="1">
    <location>
        <begin position="9"/>
        <end position="27"/>
    </location>
</feature>
<sequence>MRIENIVSLILRINVIVSIIIMIIGYLTGSNLLWIGTLLLIITPLLRTFSALIIFLYEKEILFFFSALYVLIIFIISALMI</sequence>